<dbReference type="PANTHER" id="PTHR24416:SF611">
    <property type="entry name" value="TYROSINE-PROTEIN KINASE TRANSMEMBRANE RECEPTOR ROR"/>
    <property type="match status" value="1"/>
</dbReference>
<dbReference type="InterPro" id="IPR017441">
    <property type="entry name" value="Protein_kinase_ATP_BS"/>
</dbReference>
<dbReference type="InterPro" id="IPR020635">
    <property type="entry name" value="Tyr_kinase_cat_dom"/>
</dbReference>
<evidence type="ECO:0000313" key="5">
    <source>
        <dbReference type="EMBL" id="CAG7719752.1"/>
    </source>
</evidence>
<name>A0A8J2JJ19_9HEXA</name>
<comment type="subcellular location">
    <subcellularLocation>
        <location evidence="1">Membrane</location>
        <topology evidence="1">Single-pass membrane protein</topology>
    </subcellularLocation>
</comment>
<proteinExistence type="predicted"/>
<dbReference type="EMBL" id="CAJVCH010064273">
    <property type="protein sequence ID" value="CAG7719752.1"/>
    <property type="molecule type" value="Genomic_DNA"/>
</dbReference>
<dbReference type="PROSITE" id="PS50011">
    <property type="entry name" value="PROTEIN_KINASE_DOM"/>
    <property type="match status" value="1"/>
</dbReference>
<comment type="caution">
    <text evidence="5">The sequence shown here is derived from an EMBL/GenBank/DDBJ whole genome shotgun (WGS) entry which is preliminary data.</text>
</comment>
<feature type="transmembrane region" description="Helical" evidence="3">
    <location>
        <begin position="290"/>
        <end position="311"/>
    </location>
</feature>
<dbReference type="InterPro" id="IPR000719">
    <property type="entry name" value="Prot_kinase_dom"/>
</dbReference>
<evidence type="ECO:0000313" key="6">
    <source>
        <dbReference type="Proteomes" id="UP000708208"/>
    </source>
</evidence>
<evidence type="ECO:0000256" key="2">
    <source>
        <dbReference type="PROSITE-ProRule" id="PRU10141"/>
    </source>
</evidence>
<dbReference type="GO" id="GO:0004714">
    <property type="term" value="F:transmembrane receptor protein tyrosine kinase activity"/>
    <property type="evidence" value="ECO:0007669"/>
    <property type="project" value="TreeGrafter"/>
</dbReference>
<dbReference type="Proteomes" id="UP000708208">
    <property type="component" value="Unassembled WGS sequence"/>
</dbReference>
<keyword evidence="2" id="KW-0547">Nucleotide-binding</keyword>
<dbReference type="PANTHER" id="PTHR24416">
    <property type="entry name" value="TYROSINE-PROTEIN KINASE RECEPTOR"/>
    <property type="match status" value="1"/>
</dbReference>
<keyword evidence="3" id="KW-0812">Transmembrane</keyword>
<keyword evidence="3" id="KW-0472">Membrane</keyword>
<dbReference type="Pfam" id="PF07714">
    <property type="entry name" value="PK_Tyr_Ser-Thr"/>
    <property type="match status" value="1"/>
</dbReference>
<feature type="domain" description="Protein kinase" evidence="4">
    <location>
        <begin position="368"/>
        <end position="523"/>
    </location>
</feature>
<evidence type="ECO:0000256" key="1">
    <source>
        <dbReference type="ARBA" id="ARBA00004167"/>
    </source>
</evidence>
<protein>
    <recommendedName>
        <fullName evidence="4">Protein kinase domain-containing protein</fullName>
    </recommendedName>
</protein>
<keyword evidence="6" id="KW-1185">Reference proteome</keyword>
<dbReference type="OrthoDB" id="248923at2759"/>
<feature type="binding site" evidence="2">
    <location>
        <position position="397"/>
    </location>
    <ligand>
        <name>ATP</name>
        <dbReference type="ChEBI" id="CHEBI:30616"/>
    </ligand>
</feature>
<dbReference type="PROSITE" id="PS00107">
    <property type="entry name" value="PROTEIN_KINASE_ATP"/>
    <property type="match status" value="1"/>
</dbReference>
<keyword evidence="3" id="KW-1133">Transmembrane helix</keyword>
<dbReference type="GO" id="GO:0005524">
    <property type="term" value="F:ATP binding"/>
    <property type="evidence" value="ECO:0007669"/>
    <property type="project" value="UniProtKB-UniRule"/>
</dbReference>
<dbReference type="InterPro" id="IPR050122">
    <property type="entry name" value="RTK"/>
</dbReference>
<evidence type="ECO:0000259" key="4">
    <source>
        <dbReference type="PROSITE" id="PS50011"/>
    </source>
</evidence>
<dbReference type="SMART" id="SM00219">
    <property type="entry name" value="TyrKc"/>
    <property type="match status" value="1"/>
</dbReference>
<dbReference type="GO" id="GO:0005886">
    <property type="term" value="C:plasma membrane"/>
    <property type="evidence" value="ECO:0007669"/>
    <property type="project" value="TreeGrafter"/>
</dbReference>
<feature type="non-terminal residue" evidence="5">
    <location>
        <position position="523"/>
    </location>
</feature>
<dbReference type="GO" id="GO:0007169">
    <property type="term" value="P:cell surface receptor protein tyrosine kinase signaling pathway"/>
    <property type="evidence" value="ECO:0007669"/>
    <property type="project" value="TreeGrafter"/>
</dbReference>
<organism evidence="5 6">
    <name type="scientific">Allacma fusca</name>
    <dbReference type="NCBI Taxonomy" id="39272"/>
    <lineage>
        <taxon>Eukaryota</taxon>
        <taxon>Metazoa</taxon>
        <taxon>Ecdysozoa</taxon>
        <taxon>Arthropoda</taxon>
        <taxon>Hexapoda</taxon>
        <taxon>Collembola</taxon>
        <taxon>Symphypleona</taxon>
        <taxon>Sminthuridae</taxon>
        <taxon>Allacma</taxon>
    </lineage>
</organism>
<keyword evidence="2" id="KW-0067">ATP-binding</keyword>
<sequence length="523" mass="58256">KKIQGNLIYNHTSGRIQCDPMTHVPGMPRPNLLFGRCNSLSKCQLRYRPLPPAVFTSVGKSWKEPLQHIEEDHPGLTAQHTHGFVECAIVDSVSGHYISEIGYFFTGIDHRKYFIHESFEALSIIKLQADQGPRSPGFGDTITFSCTISTFVLLPNIQFVISYANQSQKIVMPGKPVPGARIPEPFENIKNIFLAIKLELTLAPDIIKLACRAPRINASNWAEAKVNPFEAVPVGRAITWSVEESSTTVGTSPEPISTLQLETNSPCGAVEHLMTPKPLLEATSDNFIKIGIPFGLITLILIVTILVIIVVRRRRSFKASSLKLTSDEVEKFHFGDRNTHGDQLLYIASTAESLAFPEEKKIMRKNLHIDNTILGEGQFGIVRKGLLIICNRQVAVKSCNHKVDVDYFRAFLTEVKIMASIGEHENIVRFFGAVVDSIHKGVCDAVIELSPFGNLKNYLTRYSSKYSNESSRRPVSNLSFELKLLAVLNESILLSFCKQIAKGMAYLSEKRVIHADLATRNVL</sequence>
<evidence type="ECO:0000256" key="3">
    <source>
        <dbReference type="SAM" id="Phobius"/>
    </source>
</evidence>
<dbReference type="AlphaFoldDB" id="A0A8J2JJ19"/>
<dbReference type="GO" id="GO:0043235">
    <property type="term" value="C:receptor complex"/>
    <property type="evidence" value="ECO:0007669"/>
    <property type="project" value="TreeGrafter"/>
</dbReference>
<gene>
    <name evidence="5" type="ORF">AFUS01_LOCUS9059</name>
</gene>
<reference evidence="5" key="1">
    <citation type="submission" date="2021-06" db="EMBL/GenBank/DDBJ databases">
        <authorList>
            <person name="Hodson N. C."/>
            <person name="Mongue J. A."/>
            <person name="Jaron S. K."/>
        </authorList>
    </citation>
    <scope>NUCLEOTIDE SEQUENCE</scope>
</reference>
<accession>A0A8J2JJ19</accession>
<dbReference type="InterPro" id="IPR001245">
    <property type="entry name" value="Ser-Thr/Tyr_kinase_cat_dom"/>
</dbReference>
<feature type="non-terminal residue" evidence="5">
    <location>
        <position position="1"/>
    </location>
</feature>